<keyword evidence="3" id="KW-1185">Reference proteome</keyword>
<dbReference type="STRING" id="1237085.Ngar_c03670"/>
<dbReference type="HOGENOM" id="CLU_1559539_0_0_2"/>
<proteinExistence type="predicted"/>
<reference evidence="2 3" key="1">
    <citation type="journal article" date="2012" name="Environ. Microbiol.">
        <title>The genome of the ammonia-oxidizing Candidatus Nitrososphaera gargensis: insights into metabolic versatility and environmental adaptations.</title>
        <authorList>
            <person name="Spang A."/>
            <person name="Poehlein A."/>
            <person name="Offre P."/>
            <person name="Zumbragel S."/>
            <person name="Haider S."/>
            <person name="Rychlik N."/>
            <person name="Nowka B."/>
            <person name="Schmeisser C."/>
            <person name="Lebedeva E.V."/>
            <person name="Rattei T."/>
            <person name="Bohm C."/>
            <person name="Schmid M."/>
            <person name="Galushko A."/>
            <person name="Hatzenpichler R."/>
            <person name="Weinmaier T."/>
            <person name="Daniel R."/>
            <person name="Schleper C."/>
            <person name="Spieck E."/>
            <person name="Streit W."/>
            <person name="Wagner M."/>
        </authorList>
    </citation>
    <scope>NUCLEOTIDE SEQUENCE [LARGE SCALE GENOMIC DNA]</scope>
    <source>
        <strain evidence="3">Ga9.2</strain>
    </source>
</reference>
<feature type="region of interest" description="Disordered" evidence="1">
    <location>
        <begin position="1"/>
        <end position="44"/>
    </location>
</feature>
<dbReference type="Proteomes" id="UP000008037">
    <property type="component" value="Chromosome"/>
</dbReference>
<evidence type="ECO:0000313" key="3">
    <source>
        <dbReference type="Proteomes" id="UP000008037"/>
    </source>
</evidence>
<dbReference type="InParanoid" id="K0ICJ2"/>
<feature type="compositionally biased region" description="Polar residues" evidence="1">
    <location>
        <begin position="1"/>
        <end position="12"/>
    </location>
</feature>
<gene>
    <name evidence="2" type="ordered locus">Ngar_c03670</name>
</gene>
<accession>K0ICJ2</accession>
<evidence type="ECO:0000256" key="1">
    <source>
        <dbReference type="SAM" id="MobiDB-lite"/>
    </source>
</evidence>
<dbReference type="AlphaFoldDB" id="K0ICJ2"/>
<protein>
    <submittedName>
        <fullName evidence="2">Uncharacterized protein</fullName>
    </submittedName>
</protein>
<dbReference type="KEGG" id="nga:Ngar_c03670"/>
<dbReference type="EMBL" id="CP002408">
    <property type="protein sequence ID" value="AFU57315.1"/>
    <property type="molecule type" value="Genomic_DNA"/>
</dbReference>
<name>K0ICJ2_NITGG</name>
<dbReference type="BioCyc" id="CNIT1237085:G1324-367-MONOMER"/>
<evidence type="ECO:0000313" key="2">
    <source>
        <dbReference type="EMBL" id="AFU57315.1"/>
    </source>
</evidence>
<sequence>MGNFVKSPSSGPGTVVGDTHAASLTGNDTHALGNDPSSAGGSSGTGNTINANVYDAWANTVENTAYILAAVTPGGATNLIYVCALVRGYKTANAGTITYRLKENTITLASVTSASLAVNTADSARAIEITLVNQSVAQHTYSITFQGSTSEVRSIFAGGCAKPVTLSGSDTHAASLTGGSGTCQL</sequence>
<organism evidence="2 3">
    <name type="scientific">Nitrososphaera gargensis (strain Ga9.2)</name>
    <dbReference type="NCBI Taxonomy" id="1237085"/>
    <lineage>
        <taxon>Archaea</taxon>
        <taxon>Nitrososphaerota</taxon>
        <taxon>Nitrososphaeria</taxon>
        <taxon>Nitrososphaerales</taxon>
        <taxon>Nitrososphaeraceae</taxon>
        <taxon>Nitrososphaera</taxon>
    </lineage>
</organism>